<keyword evidence="13" id="KW-1185">Reference proteome</keyword>
<dbReference type="Proteomes" id="UP000325563">
    <property type="component" value="Chromosome"/>
</dbReference>
<dbReference type="SUPFAM" id="SSF51971">
    <property type="entry name" value="Nucleotide-binding domain"/>
    <property type="match status" value="1"/>
</dbReference>
<dbReference type="InterPro" id="IPR051793">
    <property type="entry name" value="NADH:flavin_oxidoreductase"/>
</dbReference>
<comment type="similarity">
    <text evidence="3">In the N-terminal section; belongs to the NADH:flavin oxidoreductase/NADH oxidase family.</text>
</comment>
<dbReference type="PRINTS" id="PR00368">
    <property type="entry name" value="FADPNR"/>
</dbReference>
<accession>A0A5J6J4K0</accession>
<dbReference type="PRINTS" id="PR00411">
    <property type="entry name" value="PNDRDTASEI"/>
</dbReference>
<evidence type="ECO:0000256" key="7">
    <source>
        <dbReference type="ARBA" id="ARBA00023002"/>
    </source>
</evidence>
<gene>
    <name evidence="12" type="ORF">CP980_05430</name>
</gene>
<dbReference type="SUPFAM" id="SSF51395">
    <property type="entry name" value="FMN-linked oxidoreductases"/>
    <property type="match status" value="1"/>
</dbReference>
<keyword evidence="9" id="KW-0411">Iron-sulfur</keyword>
<dbReference type="FunFam" id="3.20.20.70:FF:000082">
    <property type="entry name" value="NADPH-dependent 2,4-dienoyl-CoA reductase"/>
    <property type="match status" value="1"/>
</dbReference>
<dbReference type="SUPFAM" id="SSF51905">
    <property type="entry name" value="FAD/NAD(P)-binding domain"/>
    <property type="match status" value="1"/>
</dbReference>
<keyword evidence="8" id="KW-0408">Iron</keyword>
<dbReference type="CDD" id="cd02930">
    <property type="entry name" value="DCR_FMN"/>
    <property type="match status" value="1"/>
</dbReference>
<evidence type="ECO:0000313" key="13">
    <source>
        <dbReference type="Proteomes" id="UP000325563"/>
    </source>
</evidence>
<proteinExistence type="inferred from homology"/>
<dbReference type="InterPro" id="IPR036188">
    <property type="entry name" value="FAD/NAD-bd_sf"/>
</dbReference>
<dbReference type="Gene3D" id="3.40.50.720">
    <property type="entry name" value="NAD(P)-binding Rossmann-like Domain"/>
    <property type="match status" value="1"/>
</dbReference>
<protein>
    <submittedName>
        <fullName evidence="12">NADPH-dependent 2,4-dienoyl-CoA reductase</fullName>
    </submittedName>
</protein>
<keyword evidence="6" id="KW-0479">Metal-binding</keyword>
<comment type="cofactor">
    <cofactor evidence="2">
        <name>[4Fe-4S] cluster</name>
        <dbReference type="ChEBI" id="CHEBI:49883"/>
    </cofactor>
</comment>
<keyword evidence="4" id="KW-0285">Flavoprotein</keyword>
<dbReference type="RefSeq" id="WP_150492784.1">
    <property type="nucleotide sequence ID" value="NZ_BNBW01000001.1"/>
</dbReference>
<dbReference type="PANTHER" id="PTHR42917:SF2">
    <property type="entry name" value="2,4-DIENOYL-COA REDUCTASE [(2E)-ENOYL-COA-PRODUCING]"/>
    <property type="match status" value="1"/>
</dbReference>
<keyword evidence="7" id="KW-0560">Oxidoreductase</keyword>
<dbReference type="GO" id="GO:0010181">
    <property type="term" value="F:FMN binding"/>
    <property type="evidence" value="ECO:0007669"/>
    <property type="project" value="InterPro"/>
</dbReference>
<dbReference type="AlphaFoldDB" id="A0A5J6J4K0"/>
<dbReference type="Gene3D" id="3.50.50.60">
    <property type="entry name" value="FAD/NAD(P)-binding domain"/>
    <property type="match status" value="1"/>
</dbReference>
<evidence type="ECO:0000256" key="6">
    <source>
        <dbReference type="ARBA" id="ARBA00022723"/>
    </source>
</evidence>
<reference evidence="12 13" key="1">
    <citation type="submission" date="2017-09" db="EMBL/GenBank/DDBJ databases">
        <authorList>
            <person name="Lee N."/>
            <person name="Cho B.-K."/>
        </authorList>
    </citation>
    <scope>NUCLEOTIDE SEQUENCE [LARGE SCALE GENOMIC DNA]</scope>
    <source>
        <strain evidence="12 13">ATCC 27476</strain>
    </source>
</reference>
<evidence type="ECO:0000256" key="4">
    <source>
        <dbReference type="ARBA" id="ARBA00022630"/>
    </source>
</evidence>
<evidence type="ECO:0000256" key="2">
    <source>
        <dbReference type="ARBA" id="ARBA00001966"/>
    </source>
</evidence>
<dbReference type="InterPro" id="IPR013785">
    <property type="entry name" value="Aldolase_TIM"/>
</dbReference>
<dbReference type="Gene3D" id="3.20.20.70">
    <property type="entry name" value="Aldolase class I"/>
    <property type="match status" value="1"/>
</dbReference>
<evidence type="ECO:0000256" key="8">
    <source>
        <dbReference type="ARBA" id="ARBA00023004"/>
    </source>
</evidence>
<dbReference type="Pfam" id="PF07992">
    <property type="entry name" value="Pyr_redox_2"/>
    <property type="match status" value="1"/>
</dbReference>
<evidence type="ECO:0000256" key="3">
    <source>
        <dbReference type="ARBA" id="ARBA00011048"/>
    </source>
</evidence>
<dbReference type="GO" id="GO:0051536">
    <property type="term" value="F:iron-sulfur cluster binding"/>
    <property type="evidence" value="ECO:0007669"/>
    <property type="project" value="UniProtKB-KW"/>
</dbReference>
<organism evidence="12 13">
    <name type="scientific">Streptomyces vinaceus</name>
    <dbReference type="NCBI Taxonomy" id="1960"/>
    <lineage>
        <taxon>Bacteria</taxon>
        <taxon>Bacillati</taxon>
        <taxon>Actinomycetota</taxon>
        <taxon>Actinomycetes</taxon>
        <taxon>Kitasatosporales</taxon>
        <taxon>Streptomycetaceae</taxon>
        <taxon>Streptomyces</taxon>
    </lineage>
</organism>
<evidence type="ECO:0000313" key="12">
    <source>
        <dbReference type="EMBL" id="QEV44581.1"/>
    </source>
</evidence>
<dbReference type="GO" id="GO:0046872">
    <property type="term" value="F:metal ion binding"/>
    <property type="evidence" value="ECO:0007669"/>
    <property type="project" value="UniProtKB-KW"/>
</dbReference>
<dbReference type="GeneID" id="95610002"/>
<dbReference type="KEGG" id="svn:CP980_05430"/>
<dbReference type="PANTHER" id="PTHR42917">
    <property type="entry name" value="2,4-DIENOYL-COA REDUCTASE"/>
    <property type="match status" value="1"/>
</dbReference>
<keyword evidence="5" id="KW-0288">FMN</keyword>
<dbReference type="InterPro" id="IPR001155">
    <property type="entry name" value="OxRdtase_FMN_N"/>
</dbReference>
<comment type="cofactor">
    <cofactor evidence="1">
        <name>FMN</name>
        <dbReference type="ChEBI" id="CHEBI:58210"/>
    </cofactor>
</comment>
<feature type="domain" description="NADH:flavin oxidoreductase/NADH oxidase N-terminal" evidence="10">
    <location>
        <begin position="13"/>
        <end position="336"/>
    </location>
</feature>
<evidence type="ECO:0000259" key="10">
    <source>
        <dbReference type="Pfam" id="PF00724"/>
    </source>
</evidence>
<sequence length="677" mass="72390">MSPQSSQSRYPHLLSPLDLGFTTLPNRVIMGSMHTGLEEHQGGFERLAAFYAERARGGAGLIVTGGIAPNDAGRPFEGGSRLTTEEEAAEHRVITEAVHAEGGKIAMQILHFGRYAYHKDLVAPSALQAPISPFVPNELSDIEVERTVEDFVRAARLAKLAGYDGVEIMGSEGYLINEFIAAATNKRTDRWGGAYENRMRFPLEIVRRTRAAVGEDFILIYRLSMLDLIPGGSTLDEVVRLAKEIEAAGATIINTGIGWHEARIPTIATSVPRGAYTWVTKRLMGAVSVPLVTSNRINTPEKAEEILADGRADLVSLARPFLADAEFVAKAAAGRSETINTCIGCNQACLDHTFSGKITSCLVNPRACHETELVLSPTQLKKRVAVVGAGPAGLACAVSAAERGHAVTLFEASGHIGGQLDIARRIPGKEEFEETIRYFGTQLAARAVDVRLNTRADVETLQGYDEIVVATGVTPRTPDIEGVERADVVSYLDVLRDGAPVGERVAVVGAGGIGFDVAEFLTDSGEGASQDPETYFRHWGVDTAYAGPGGLTAPERPAPPRQVHLLQRKTTKVGAGLGTTTGWIHRAELKHRGVVSVAGATYDRIDDEGLHITVGGEERLVPADTVVLCTGQEPRRDLYEALLAAGARPHLIGGADVAAELDAKRAIRQGTELAASL</sequence>
<evidence type="ECO:0000259" key="11">
    <source>
        <dbReference type="Pfam" id="PF07992"/>
    </source>
</evidence>
<evidence type="ECO:0000256" key="5">
    <source>
        <dbReference type="ARBA" id="ARBA00022643"/>
    </source>
</evidence>
<dbReference type="InterPro" id="IPR023753">
    <property type="entry name" value="FAD/NAD-binding_dom"/>
</dbReference>
<evidence type="ECO:0000256" key="1">
    <source>
        <dbReference type="ARBA" id="ARBA00001917"/>
    </source>
</evidence>
<name>A0A5J6J4K0_STRVI</name>
<dbReference type="GO" id="GO:0033543">
    <property type="term" value="P:fatty acid beta-oxidation, unsaturated, even number, reductase/isomerase pathway"/>
    <property type="evidence" value="ECO:0007669"/>
    <property type="project" value="TreeGrafter"/>
</dbReference>
<dbReference type="EMBL" id="CP023692">
    <property type="protein sequence ID" value="QEV44581.1"/>
    <property type="molecule type" value="Genomic_DNA"/>
</dbReference>
<evidence type="ECO:0000256" key="9">
    <source>
        <dbReference type="ARBA" id="ARBA00023014"/>
    </source>
</evidence>
<dbReference type="Pfam" id="PF00724">
    <property type="entry name" value="Oxidored_FMN"/>
    <property type="match status" value="1"/>
</dbReference>
<feature type="domain" description="FAD/NAD(P)-binding" evidence="11">
    <location>
        <begin position="383"/>
        <end position="641"/>
    </location>
</feature>
<dbReference type="GO" id="GO:0008670">
    <property type="term" value="F:2,4-dienoyl-CoA reductase (NADPH) activity"/>
    <property type="evidence" value="ECO:0007669"/>
    <property type="project" value="TreeGrafter"/>
</dbReference>